<dbReference type="EMBL" id="AZAC01000010">
    <property type="protein sequence ID" value="KIX14510.1"/>
    <property type="molecule type" value="Genomic_DNA"/>
</dbReference>
<evidence type="ECO:0000256" key="9">
    <source>
        <dbReference type="ARBA" id="ARBA00023027"/>
    </source>
</evidence>
<evidence type="ECO:0000256" key="1">
    <source>
        <dbReference type="ARBA" id="ARBA00001974"/>
    </source>
</evidence>
<feature type="domain" description="MnmG N-terminal" evidence="11">
    <location>
        <begin position="5"/>
        <end position="368"/>
    </location>
</feature>
<dbReference type="GO" id="GO:0002098">
    <property type="term" value="P:tRNA wobble uridine modification"/>
    <property type="evidence" value="ECO:0007669"/>
    <property type="project" value="TreeGrafter"/>
</dbReference>
<dbReference type="GO" id="GO:0050660">
    <property type="term" value="F:flavin adenine dinucleotide binding"/>
    <property type="evidence" value="ECO:0007669"/>
    <property type="project" value="UniProtKB-UniRule"/>
</dbReference>
<comment type="cofactor">
    <cofactor evidence="1 10">
        <name>FAD</name>
        <dbReference type="ChEBI" id="CHEBI:57692"/>
    </cofactor>
</comment>
<evidence type="ECO:0000313" key="12">
    <source>
        <dbReference type="EMBL" id="KIX14510.1"/>
    </source>
</evidence>
<dbReference type="SUPFAM" id="SSF51905">
    <property type="entry name" value="FAD/NAD(P)-binding domain"/>
    <property type="match status" value="1"/>
</dbReference>
<dbReference type="PATRIC" id="fig|1429043.3.peg.1654"/>
<keyword evidence="5 10" id="KW-0808">Transferase</keyword>
<dbReference type="InterPro" id="IPR036188">
    <property type="entry name" value="FAD/NAD-bd_sf"/>
</dbReference>
<dbReference type="EC" id="2.1.1.74" evidence="10"/>
<comment type="catalytic activity">
    <reaction evidence="10">
        <text>uridine(54) in tRNA + (6R)-5,10-methylene-5,6,7,8-tetrahydrofolate + NADH + H(+) = 5-methyluridine(54) in tRNA + (6S)-5,6,7,8-tetrahydrofolate + NAD(+)</text>
        <dbReference type="Rhea" id="RHEA:16873"/>
        <dbReference type="Rhea" id="RHEA-COMP:10167"/>
        <dbReference type="Rhea" id="RHEA-COMP:10193"/>
        <dbReference type="ChEBI" id="CHEBI:15378"/>
        <dbReference type="ChEBI" id="CHEBI:15636"/>
        <dbReference type="ChEBI" id="CHEBI:57453"/>
        <dbReference type="ChEBI" id="CHEBI:57540"/>
        <dbReference type="ChEBI" id="CHEBI:57945"/>
        <dbReference type="ChEBI" id="CHEBI:65315"/>
        <dbReference type="ChEBI" id="CHEBI:74447"/>
        <dbReference type="EC" id="2.1.1.74"/>
    </reaction>
</comment>
<dbReference type="GO" id="GO:0047151">
    <property type="term" value="F:tRNA (uracil(54)-C5)-methyltransferase activity, 5,10-methylenetetrahydrofolate-dependent"/>
    <property type="evidence" value="ECO:0007669"/>
    <property type="project" value="UniProtKB-UniRule"/>
</dbReference>
<evidence type="ECO:0000256" key="7">
    <source>
        <dbReference type="ARBA" id="ARBA00022827"/>
    </source>
</evidence>
<dbReference type="Proteomes" id="UP000032233">
    <property type="component" value="Unassembled WGS sequence"/>
</dbReference>
<keyword evidence="2 10" id="KW-0963">Cytoplasm</keyword>
<sequence>MKNVVKIIGAGLAGCEAALFLADHGVKTILYDTKPDHFSPAHKSPNLAELVCSNSLRSAEPTSAVGLLKQEMLMLGSKFMDCALKTKVPAGKALAVNRDAFSLCLTKAIQSHPNIEFKTEEWKKIPDKGIVILATGPLTTPALLDSLSSVTTSEGLHFYDAISPVIETDTIDSANSYWKDRWDDQSKGDYLNCPLTKEEYDLFYDELIKAEQVPLHDFEEPRFFEGCLPIEVMAARGYKTLLFGPMKPVGLWQPGADQKPYAVVQLRKENSEGSALNIVGFQTKLSYPEQKRVLSLIPALKNANFLRFGSIHRNTFVDAPRVLDCFIRLKGRAHLFLAGQISGIEGYVESAATGLLVGFNVLRLLQKKNLVIPPPTTAMGSLITHLTNLETKDFQPSNVNFGLFPKLVERHTKKERKQKYAERAMTDLKRWLELLK</sequence>
<evidence type="ECO:0000256" key="5">
    <source>
        <dbReference type="ARBA" id="ARBA00022679"/>
    </source>
</evidence>
<accession>A0A0D2JYA6</accession>
<dbReference type="NCBIfam" id="NF003739">
    <property type="entry name" value="PRK05335.1"/>
    <property type="match status" value="1"/>
</dbReference>
<evidence type="ECO:0000259" key="11">
    <source>
        <dbReference type="Pfam" id="PF01134"/>
    </source>
</evidence>
<evidence type="ECO:0000256" key="3">
    <source>
        <dbReference type="ARBA" id="ARBA00022603"/>
    </source>
</evidence>
<dbReference type="OrthoDB" id="9803114at2"/>
<keyword evidence="6 10" id="KW-0819">tRNA processing</keyword>
<keyword evidence="7 10" id="KW-0274">FAD</keyword>
<dbReference type="Pfam" id="PF01134">
    <property type="entry name" value="GIDA"/>
    <property type="match status" value="1"/>
</dbReference>
<gene>
    <name evidence="12" type="primary">gid</name>
    <name evidence="10" type="synonym">trmFO</name>
    <name evidence="12" type="ORF">X474_07830</name>
</gene>
<keyword evidence="3 10" id="KW-0489">Methyltransferase</keyword>
<reference evidence="12 13" key="1">
    <citation type="submission" date="2013-11" db="EMBL/GenBank/DDBJ databases">
        <title>Metagenomic analysis of a methanogenic consortium involved in long chain n-alkane degradation.</title>
        <authorList>
            <person name="Davidova I.A."/>
            <person name="Callaghan A.V."/>
            <person name="Wawrik B."/>
            <person name="Pruitt S."/>
            <person name="Marks C."/>
            <person name="Duncan K.E."/>
            <person name="Suflita J.M."/>
        </authorList>
    </citation>
    <scope>NUCLEOTIDE SEQUENCE [LARGE SCALE GENOMIC DNA]</scope>
    <source>
        <strain evidence="12 13">SPR</strain>
    </source>
</reference>
<evidence type="ECO:0000256" key="10">
    <source>
        <dbReference type="HAMAP-Rule" id="MF_01037"/>
    </source>
</evidence>
<dbReference type="AlphaFoldDB" id="A0A0D2JYA6"/>
<dbReference type="PANTHER" id="PTHR11806">
    <property type="entry name" value="GLUCOSE INHIBITED DIVISION PROTEIN A"/>
    <property type="match status" value="1"/>
</dbReference>
<dbReference type="HAMAP" id="MF_01037">
    <property type="entry name" value="TrmFO"/>
    <property type="match status" value="1"/>
</dbReference>
<dbReference type="GO" id="GO:0005829">
    <property type="term" value="C:cytosol"/>
    <property type="evidence" value="ECO:0007669"/>
    <property type="project" value="TreeGrafter"/>
</dbReference>
<dbReference type="STRING" id="1429043.X474_07830"/>
<keyword evidence="13" id="KW-1185">Reference proteome</keyword>
<dbReference type="NCBIfam" id="TIGR00137">
    <property type="entry name" value="gid_trmFO"/>
    <property type="match status" value="1"/>
</dbReference>
<dbReference type="Gene3D" id="3.50.50.60">
    <property type="entry name" value="FAD/NAD(P)-binding domain"/>
    <property type="match status" value="2"/>
</dbReference>
<dbReference type="RefSeq" id="WP_044347750.1">
    <property type="nucleotide sequence ID" value="NZ_AZAC01000010.1"/>
</dbReference>
<proteinExistence type="inferred from homology"/>
<dbReference type="InParanoid" id="A0A0D2JYA6"/>
<evidence type="ECO:0000256" key="8">
    <source>
        <dbReference type="ARBA" id="ARBA00022857"/>
    </source>
</evidence>
<keyword evidence="4 10" id="KW-0285">Flavoprotein</keyword>
<dbReference type="GO" id="GO:0030488">
    <property type="term" value="P:tRNA methylation"/>
    <property type="evidence" value="ECO:0007669"/>
    <property type="project" value="TreeGrafter"/>
</dbReference>
<organism evidence="12 13">
    <name type="scientific">Dethiosulfatarculus sandiegensis</name>
    <dbReference type="NCBI Taxonomy" id="1429043"/>
    <lineage>
        <taxon>Bacteria</taxon>
        <taxon>Pseudomonadati</taxon>
        <taxon>Thermodesulfobacteriota</taxon>
        <taxon>Desulfarculia</taxon>
        <taxon>Desulfarculales</taxon>
        <taxon>Desulfarculaceae</taxon>
        <taxon>Dethiosulfatarculus</taxon>
    </lineage>
</organism>
<keyword evidence="8 10" id="KW-0521">NADP</keyword>
<evidence type="ECO:0000313" key="13">
    <source>
        <dbReference type="Proteomes" id="UP000032233"/>
    </source>
</evidence>
<evidence type="ECO:0000256" key="6">
    <source>
        <dbReference type="ARBA" id="ARBA00022694"/>
    </source>
</evidence>
<protein>
    <recommendedName>
        <fullName evidence="10">Methylenetetrahydrofolate--tRNA-(uracil-5-)-methyltransferase TrmFO</fullName>
        <ecNumber evidence="10">2.1.1.74</ecNumber>
    </recommendedName>
    <alternativeName>
        <fullName evidence="10">Folate-dependent tRNA (uracil-5-)-methyltransferase</fullName>
    </alternativeName>
    <alternativeName>
        <fullName evidence="10">Folate-dependent tRNA(M-5-U54)-methyltransferase</fullName>
    </alternativeName>
</protein>
<evidence type="ECO:0000256" key="4">
    <source>
        <dbReference type="ARBA" id="ARBA00022630"/>
    </source>
</evidence>
<comment type="subcellular location">
    <subcellularLocation>
        <location evidence="10">Cytoplasm</location>
    </subcellularLocation>
</comment>
<evidence type="ECO:0000256" key="2">
    <source>
        <dbReference type="ARBA" id="ARBA00022490"/>
    </source>
</evidence>
<comment type="caution">
    <text evidence="12">The sequence shown here is derived from an EMBL/GenBank/DDBJ whole genome shotgun (WGS) entry which is preliminary data.</text>
</comment>
<feature type="binding site" evidence="10">
    <location>
        <begin position="9"/>
        <end position="14"/>
    </location>
    <ligand>
        <name>FAD</name>
        <dbReference type="ChEBI" id="CHEBI:57692"/>
    </ligand>
</feature>
<name>A0A0D2JYA6_9BACT</name>
<dbReference type="InterPro" id="IPR004417">
    <property type="entry name" value="TrmFO"/>
</dbReference>
<dbReference type="InterPro" id="IPR040131">
    <property type="entry name" value="MnmG_N"/>
</dbReference>
<comment type="catalytic activity">
    <reaction evidence="10">
        <text>uridine(54) in tRNA + (6R)-5,10-methylene-5,6,7,8-tetrahydrofolate + NADPH + H(+) = 5-methyluridine(54) in tRNA + (6S)-5,6,7,8-tetrahydrofolate + NADP(+)</text>
        <dbReference type="Rhea" id="RHEA:62372"/>
        <dbReference type="Rhea" id="RHEA-COMP:10167"/>
        <dbReference type="Rhea" id="RHEA-COMP:10193"/>
        <dbReference type="ChEBI" id="CHEBI:15378"/>
        <dbReference type="ChEBI" id="CHEBI:15636"/>
        <dbReference type="ChEBI" id="CHEBI:57453"/>
        <dbReference type="ChEBI" id="CHEBI:57783"/>
        <dbReference type="ChEBI" id="CHEBI:58349"/>
        <dbReference type="ChEBI" id="CHEBI:65315"/>
        <dbReference type="ChEBI" id="CHEBI:74447"/>
        <dbReference type="EC" id="2.1.1.74"/>
    </reaction>
</comment>
<keyword evidence="9 10" id="KW-0520">NAD</keyword>
<dbReference type="PANTHER" id="PTHR11806:SF2">
    <property type="entry name" value="METHYLENETETRAHYDROFOLATE--TRNA-(URACIL-5-)-METHYLTRANSFERASE TRMFO"/>
    <property type="match status" value="1"/>
</dbReference>
<comment type="function">
    <text evidence="10">Catalyzes the folate-dependent formation of 5-methyl-uridine at position 54 (M-5-U54) in all tRNAs.</text>
</comment>
<comment type="similarity">
    <text evidence="10">Belongs to the MnmG family. TrmFO subfamily.</text>
</comment>
<dbReference type="InterPro" id="IPR002218">
    <property type="entry name" value="MnmG-rel"/>
</dbReference>